<dbReference type="InParanoid" id="A0A136JJH2"/>
<dbReference type="STRING" id="196109.A0A136JJH2"/>
<dbReference type="Pfam" id="PF01083">
    <property type="entry name" value="Cutinase"/>
    <property type="match status" value="1"/>
</dbReference>
<dbReference type="SMART" id="SM01110">
    <property type="entry name" value="Cutinase"/>
    <property type="match status" value="1"/>
</dbReference>
<protein>
    <submittedName>
        <fullName evidence="5">Alpha/Beta hydrolase protein</fullName>
    </submittedName>
</protein>
<reference evidence="6" key="1">
    <citation type="submission" date="2016-02" db="EMBL/GenBank/DDBJ databases">
        <title>Draft genome sequence of Microdochium bolleyi, a fungal endophyte of beachgrass.</title>
        <authorList>
            <consortium name="DOE Joint Genome Institute"/>
            <person name="David A.S."/>
            <person name="May G."/>
            <person name="Haridas S."/>
            <person name="Lim J."/>
            <person name="Wang M."/>
            <person name="Labutti K."/>
            <person name="Lipzen A."/>
            <person name="Barry K."/>
            <person name="Grigoriev I.V."/>
        </authorList>
    </citation>
    <scope>NUCLEOTIDE SEQUENCE [LARGE SCALE GENOMIC DNA]</scope>
    <source>
        <strain evidence="6">J235TASD1</strain>
    </source>
</reference>
<evidence type="ECO:0000313" key="6">
    <source>
        <dbReference type="Proteomes" id="UP000070501"/>
    </source>
</evidence>
<dbReference type="OrthoDB" id="2586582at2759"/>
<dbReference type="Gene3D" id="3.40.50.1820">
    <property type="entry name" value="alpha/beta hydrolase"/>
    <property type="match status" value="1"/>
</dbReference>
<evidence type="ECO:0000256" key="1">
    <source>
        <dbReference type="ARBA" id="ARBA00022801"/>
    </source>
</evidence>
<feature type="compositionally biased region" description="Low complexity" evidence="3">
    <location>
        <begin position="301"/>
        <end position="344"/>
    </location>
</feature>
<gene>
    <name evidence="5" type="ORF">Micbo1qcDRAFT_156136</name>
</gene>
<dbReference type="AlphaFoldDB" id="A0A136JJH2"/>
<evidence type="ECO:0000313" key="5">
    <source>
        <dbReference type="EMBL" id="KXJ97300.1"/>
    </source>
</evidence>
<dbReference type="GO" id="GO:0052689">
    <property type="term" value="F:carboxylic ester hydrolase activity"/>
    <property type="evidence" value="ECO:0007669"/>
    <property type="project" value="UniProtKB-ARBA"/>
</dbReference>
<dbReference type="InterPro" id="IPR000675">
    <property type="entry name" value="Cutinase/axe"/>
</dbReference>
<evidence type="ECO:0000256" key="2">
    <source>
        <dbReference type="ARBA" id="ARBA00023157"/>
    </source>
</evidence>
<evidence type="ECO:0000256" key="4">
    <source>
        <dbReference type="SAM" id="SignalP"/>
    </source>
</evidence>
<dbReference type="SUPFAM" id="SSF53474">
    <property type="entry name" value="alpha/beta-Hydrolases"/>
    <property type="match status" value="1"/>
</dbReference>
<dbReference type="InterPro" id="IPR029058">
    <property type="entry name" value="AB_hydrolase_fold"/>
</dbReference>
<feature type="region of interest" description="Disordered" evidence="3">
    <location>
        <begin position="273"/>
        <end position="361"/>
    </location>
</feature>
<accession>A0A136JJH2</accession>
<dbReference type="EMBL" id="KQ964245">
    <property type="protein sequence ID" value="KXJ97300.1"/>
    <property type="molecule type" value="Genomic_DNA"/>
</dbReference>
<keyword evidence="1 5" id="KW-0378">Hydrolase</keyword>
<feature type="compositionally biased region" description="Polar residues" evidence="3">
    <location>
        <begin position="273"/>
        <end position="297"/>
    </location>
</feature>
<feature type="chain" id="PRO_5007293837" evidence="4">
    <location>
        <begin position="26"/>
        <end position="383"/>
    </location>
</feature>
<sequence length="383" mass="39165">MVSMKNNTRVAAAAALLASSAVASAVDVPRSATEPRRAAPECADTHIFLARGNNEPYPGRQGQLVAAICKGVDSCDYEDLLYSAKYTDLYCQIVYDGVIAGHQQLAAYASRCPKSKLILGGYSVGSQIVTDILGGAGGTFYNGCVQPEAAPLRRDTAPGNMIAAVLVSGNVRHTGGQSYNTGTGSGMSGLFPRVGAQKEALDGWADILRDECIETDPICGNKKLTDGAVLGDHLNYFDRLNGNFASWVQKMAKLDTGGTFVTAIPTSISGTVQDYATIPSGTPTGGVTMSPDWTKSTDVIPATPTTGKASSTAASSGASSTPASSSQAPSTSASPSSTTPPQTSNNQSNVAPTSTPPPNAAGRLASSAWALVAAGLGALAFVM</sequence>
<keyword evidence="2" id="KW-1015">Disulfide bond</keyword>
<proteinExistence type="predicted"/>
<keyword evidence="4" id="KW-0732">Signal</keyword>
<name>A0A136JJH2_9PEZI</name>
<keyword evidence="6" id="KW-1185">Reference proteome</keyword>
<dbReference type="PANTHER" id="PTHR33630:SF13">
    <property type="entry name" value="ACETYLXYLAN ESTERASE"/>
    <property type="match status" value="1"/>
</dbReference>
<dbReference type="PANTHER" id="PTHR33630">
    <property type="entry name" value="CUTINASE RV1984C-RELATED-RELATED"/>
    <property type="match status" value="1"/>
</dbReference>
<dbReference type="Proteomes" id="UP000070501">
    <property type="component" value="Unassembled WGS sequence"/>
</dbReference>
<organism evidence="5 6">
    <name type="scientific">Microdochium bolleyi</name>
    <dbReference type="NCBI Taxonomy" id="196109"/>
    <lineage>
        <taxon>Eukaryota</taxon>
        <taxon>Fungi</taxon>
        <taxon>Dikarya</taxon>
        <taxon>Ascomycota</taxon>
        <taxon>Pezizomycotina</taxon>
        <taxon>Sordariomycetes</taxon>
        <taxon>Xylariomycetidae</taxon>
        <taxon>Xylariales</taxon>
        <taxon>Microdochiaceae</taxon>
        <taxon>Microdochium</taxon>
    </lineage>
</organism>
<evidence type="ECO:0000256" key="3">
    <source>
        <dbReference type="SAM" id="MobiDB-lite"/>
    </source>
</evidence>
<feature type="signal peptide" evidence="4">
    <location>
        <begin position="1"/>
        <end position="25"/>
    </location>
</feature>